<protein>
    <submittedName>
        <fullName evidence="2">Uncharacterized protein</fullName>
    </submittedName>
</protein>
<evidence type="ECO:0000256" key="1">
    <source>
        <dbReference type="SAM" id="MobiDB-lite"/>
    </source>
</evidence>
<dbReference type="RefSeq" id="XP_022284838.1">
    <property type="nucleotide sequence ID" value="XM_022429836.1"/>
</dbReference>
<evidence type="ECO:0000313" key="3">
    <source>
        <dbReference type="Proteomes" id="UP000078397"/>
    </source>
</evidence>
<dbReference type="AlphaFoldDB" id="A0A219ANY8"/>
<dbReference type="GeneID" id="33937038"/>
<keyword evidence="3" id="KW-1185">Reference proteome</keyword>
<feature type="compositionally biased region" description="Polar residues" evidence="1">
    <location>
        <begin position="242"/>
        <end position="258"/>
    </location>
</feature>
<comment type="caution">
    <text evidence="2">The sequence shown here is derived from an EMBL/GenBank/DDBJ whole genome shotgun (WGS) entry which is preliminary data.</text>
</comment>
<feature type="region of interest" description="Disordered" evidence="1">
    <location>
        <begin position="30"/>
        <end position="52"/>
    </location>
</feature>
<organism evidence="2 3">
    <name type="scientific">Pochonia chlamydosporia 170</name>
    <dbReference type="NCBI Taxonomy" id="1380566"/>
    <lineage>
        <taxon>Eukaryota</taxon>
        <taxon>Fungi</taxon>
        <taxon>Dikarya</taxon>
        <taxon>Ascomycota</taxon>
        <taxon>Pezizomycotina</taxon>
        <taxon>Sordariomycetes</taxon>
        <taxon>Hypocreomycetidae</taxon>
        <taxon>Hypocreales</taxon>
        <taxon>Clavicipitaceae</taxon>
        <taxon>Pochonia</taxon>
    </lineage>
</organism>
<dbReference type="EMBL" id="LSBJ02000027">
    <property type="protein sequence ID" value="OWT42299.1"/>
    <property type="molecule type" value="Genomic_DNA"/>
</dbReference>
<accession>A0A219ANY8</accession>
<name>A0A219ANY8_METCM</name>
<evidence type="ECO:0000313" key="2">
    <source>
        <dbReference type="EMBL" id="OWT42299.1"/>
    </source>
</evidence>
<dbReference type="KEGG" id="pchm:VFPPC_18185"/>
<reference evidence="2 3" key="1">
    <citation type="journal article" date="2016" name="PLoS Pathog.">
        <title>Biosynthesis of antibiotic leucinostatins in bio-control fungus Purpureocillium lilacinum and their inhibition on phytophthora revealed by genome mining.</title>
        <authorList>
            <person name="Wang G."/>
            <person name="Liu Z."/>
            <person name="Lin R."/>
            <person name="Li E."/>
            <person name="Mao Z."/>
            <person name="Ling J."/>
            <person name="Yang Y."/>
            <person name="Yin W.B."/>
            <person name="Xie B."/>
        </authorList>
    </citation>
    <scope>NUCLEOTIDE SEQUENCE [LARGE SCALE GENOMIC DNA]</scope>
    <source>
        <strain evidence="2">170</strain>
    </source>
</reference>
<dbReference type="Proteomes" id="UP000078397">
    <property type="component" value="Unassembled WGS sequence"/>
</dbReference>
<sequence>MNRQRVCGDSAQLSSVLSFFAHQTCSVTVPSVKANDPHPATAGKAESRTPNPQWALEGMEPLRIASEALKVFPRQDRLTGSREGAGKKYPVPSCRLIMGFVGDADLQHLPCSQELGSCSRLPSHPAVSTEDRPSWRWHGLDGWRARAGKWMSNAKMVRGCVDKLLLSRNHPSSDKDRDWNQHPWVRLSSKTLVYTWRWLSSAPSPVAAFASGVAGVAAWPDADPNRRRSVSTYPIGLPRAKPTTSWTPPYASPNNNPSLAVRPAVDSENLSA</sequence>
<feature type="region of interest" description="Disordered" evidence="1">
    <location>
        <begin position="230"/>
        <end position="272"/>
    </location>
</feature>
<proteinExistence type="predicted"/>
<gene>
    <name evidence="2" type="ORF">VFPPC_18185</name>
</gene>